<dbReference type="InterPro" id="IPR036291">
    <property type="entry name" value="NAD(P)-bd_dom_sf"/>
</dbReference>
<dbReference type="AlphaFoldDB" id="A0A5A9FWI6"/>
<reference evidence="3 4" key="1">
    <citation type="submission" date="2019-08" db="EMBL/GenBank/DDBJ databases">
        <authorList>
            <person name="Grouzdev D."/>
            <person name="Tikhonova E."/>
            <person name="Kravchenko I."/>
        </authorList>
    </citation>
    <scope>NUCLEOTIDE SEQUENCE [LARGE SCALE GENOMIC DNA]</scope>
    <source>
        <strain evidence="3 4">59b</strain>
    </source>
</reference>
<dbReference type="SUPFAM" id="SSF51735">
    <property type="entry name" value="NAD(P)-binding Rossmann-fold domains"/>
    <property type="match status" value="1"/>
</dbReference>
<evidence type="ECO:0000256" key="1">
    <source>
        <dbReference type="ARBA" id="ARBA00006484"/>
    </source>
</evidence>
<dbReference type="PRINTS" id="PR00080">
    <property type="entry name" value="SDRFAMILY"/>
</dbReference>
<evidence type="ECO:0000313" key="4">
    <source>
        <dbReference type="Proteomes" id="UP000324927"/>
    </source>
</evidence>
<dbReference type="Gene3D" id="3.40.50.720">
    <property type="entry name" value="NAD(P)-binding Rossmann-like Domain"/>
    <property type="match status" value="1"/>
</dbReference>
<organism evidence="3 4">
    <name type="scientific">Azospirillum lipoferum</name>
    <dbReference type="NCBI Taxonomy" id="193"/>
    <lineage>
        <taxon>Bacteria</taxon>
        <taxon>Pseudomonadati</taxon>
        <taxon>Pseudomonadota</taxon>
        <taxon>Alphaproteobacteria</taxon>
        <taxon>Rhodospirillales</taxon>
        <taxon>Azospirillaceae</taxon>
        <taxon>Azospirillum</taxon>
    </lineage>
</organism>
<dbReference type="PANTHER" id="PTHR42760:SF115">
    <property type="entry name" value="3-OXOACYL-[ACYL-CARRIER-PROTEIN] REDUCTASE FABG"/>
    <property type="match status" value="1"/>
</dbReference>
<dbReference type="PRINTS" id="PR00081">
    <property type="entry name" value="GDHRDH"/>
</dbReference>
<keyword evidence="4" id="KW-1185">Reference proteome</keyword>
<dbReference type="RefSeq" id="WP_149235600.1">
    <property type="nucleotide sequence ID" value="NZ_JALJXJ010000029.1"/>
</dbReference>
<dbReference type="GO" id="GO:0016616">
    <property type="term" value="F:oxidoreductase activity, acting on the CH-OH group of donors, NAD or NADP as acceptor"/>
    <property type="evidence" value="ECO:0007669"/>
    <property type="project" value="TreeGrafter"/>
</dbReference>
<sequence>MKEFDLGGRLAVVTGGAAGIGQSIARVLTEAGARVAILDRDGDAARRLVDEIGGRAYTLDVTDAEAAEDVSARLVAEAGVPHILVNNAGIVHNAPAVDVDLADWRRVIDVNLHGVFHTARAFGRPMVEAGRGSVVNISSMCGEVVVHPQPQAAYNAAKAGVNLLTKSLAVEWAGRVRVNAVAPGYTATELTLAGRSRPEWFERWLAATPMGWLGEPREVALAVAFLASDAASFITGTVLAVDGGYTAF</sequence>
<dbReference type="Pfam" id="PF13561">
    <property type="entry name" value="adh_short_C2"/>
    <property type="match status" value="1"/>
</dbReference>
<name>A0A5A9FWI6_AZOLI</name>
<dbReference type="FunFam" id="3.40.50.720:FF:000084">
    <property type="entry name" value="Short-chain dehydrogenase reductase"/>
    <property type="match status" value="1"/>
</dbReference>
<accession>A0A5A9FWI6</accession>
<dbReference type="Proteomes" id="UP000324927">
    <property type="component" value="Unassembled WGS sequence"/>
</dbReference>
<dbReference type="NCBIfam" id="NF005559">
    <property type="entry name" value="PRK07231.1"/>
    <property type="match status" value="1"/>
</dbReference>
<dbReference type="EMBL" id="VTTN01000032">
    <property type="protein sequence ID" value="KAA0586518.1"/>
    <property type="molecule type" value="Genomic_DNA"/>
</dbReference>
<dbReference type="InterPro" id="IPR002347">
    <property type="entry name" value="SDR_fam"/>
</dbReference>
<proteinExistence type="inferred from homology"/>
<gene>
    <name evidence="3" type="ORF">FZ942_34755</name>
</gene>
<comment type="similarity">
    <text evidence="1">Belongs to the short-chain dehydrogenases/reductases (SDR) family.</text>
</comment>
<comment type="caution">
    <text evidence="3">The sequence shown here is derived from an EMBL/GenBank/DDBJ whole genome shotgun (WGS) entry which is preliminary data.</text>
</comment>
<protein>
    <submittedName>
        <fullName evidence="3">SDR family oxidoreductase</fullName>
    </submittedName>
</protein>
<evidence type="ECO:0000256" key="2">
    <source>
        <dbReference type="ARBA" id="ARBA00023002"/>
    </source>
</evidence>
<evidence type="ECO:0000313" key="3">
    <source>
        <dbReference type="EMBL" id="KAA0586518.1"/>
    </source>
</evidence>
<dbReference type="OrthoDB" id="9803333at2"/>
<keyword evidence="2" id="KW-0560">Oxidoreductase</keyword>
<dbReference type="PANTHER" id="PTHR42760">
    <property type="entry name" value="SHORT-CHAIN DEHYDROGENASES/REDUCTASES FAMILY MEMBER"/>
    <property type="match status" value="1"/>
</dbReference>